<organism evidence="1 2">
    <name type="scientific">Wolfiporia cocos (strain MD-104)</name>
    <name type="common">Brown rot fungus</name>
    <dbReference type="NCBI Taxonomy" id="742152"/>
    <lineage>
        <taxon>Eukaryota</taxon>
        <taxon>Fungi</taxon>
        <taxon>Dikarya</taxon>
        <taxon>Basidiomycota</taxon>
        <taxon>Agaricomycotina</taxon>
        <taxon>Agaricomycetes</taxon>
        <taxon>Polyporales</taxon>
        <taxon>Phaeolaceae</taxon>
        <taxon>Wolfiporia</taxon>
    </lineage>
</organism>
<reference evidence="1 2" key="1">
    <citation type="journal article" date="2012" name="Science">
        <title>The Paleozoic origin of enzymatic lignin decomposition reconstructed from 31 fungal genomes.</title>
        <authorList>
            <person name="Floudas D."/>
            <person name="Binder M."/>
            <person name="Riley R."/>
            <person name="Barry K."/>
            <person name="Blanchette R.A."/>
            <person name="Henrissat B."/>
            <person name="Martinez A.T."/>
            <person name="Otillar R."/>
            <person name="Spatafora J.W."/>
            <person name="Yadav J.S."/>
            <person name="Aerts A."/>
            <person name="Benoit I."/>
            <person name="Boyd A."/>
            <person name="Carlson A."/>
            <person name="Copeland A."/>
            <person name="Coutinho P.M."/>
            <person name="de Vries R.P."/>
            <person name="Ferreira P."/>
            <person name="Findley K."/>
            <person name="Foster B."/>
            <person name="Gaskell J."/>
            <person name="Glotzer D."/>
            <person name="Gorecki P."/>
            <person name="Heitman J."/>
            <person name="Hesse C."/>
            <person name="Hori C."/>
            <person name="Igarashi K."/>
            <person name="Jurgens J.A."/>
            <person name="Kallen N."/>
            <person name="Kersten P."/>
            <person name="Kohler A."/>
            <person name="Kuees U."/>
            <person name="Kumar T.K.A."/>
            <person name="Kuo A."/>
            <person name="LaButti K."/>
            <person name="Larrondo L.F."/>
            <person name="Lindquist E."/>
            <person name="Ling A."/>
            <person name="Lombard V."/>
            <person name="Lucas S."/>
            <person name="Lundell T."/>
            <person name="Martin R."/>
            <person name="McLaughlin D.J."/>
            <person name="Morgenstern I."/>
            <person name="Morin E."/>
            <person name="Murat C."/>
            <person name="Nagy L.G."/>
            <person name="Nolan M."/>
            <person name="Ohm R.A."/>
            <person name="Patyshakuliyeva A."/>
            <person name="Rokas A."/>
            <person name="Ruiz-Duenas F.J."/>
            <person name="Sabat G."/>
            <person name="Salamov A."/>
            <person name="Samejima M."/>
            <person name="Schmutz J."/>
            <person name="Slot J.C."/>
            <person name="St John F."/>
            <person name="Stenlid J."/>
            <person name="Sun H."/>
            <person name="Sun S."/>
            <person name="Syed K."/>
            <person name="Tsang A."/>
            <person name="Wiebenga A."/>
            <person name="Young D."/>
            <person name="Pisabarro A."/>
            <person name="Eastwood D.C."/>
            <person name="Martin F."/>
            <person name="Cullen D."/>
            <person name="Grigoriev I.V."/>
            <person name="Hibbett D.S."/>
        </authorList>
    </citation>
    <scope>NUCLEOTIDE SEQUENCE [LARGE SCALE GENOMIC DNA]</scope>
    <source>
        <strain evidence="1 2">MD-104</strain>
    </source>
</reference>
<name>A0A2H3IW57_WOLCO</name>
<evidence type="ECO:0000313" key="2">
    <source>
        <dbReference type="Proteomes" id="UP000218811"/>
    </source>
</evidence>
<dbReference type="OrthoDB" id="2800881at2759"/>
<proteinExistence type="predicted"/>
<gene>
    <name evidence="1" type="ORF">WOLCODRAFT_148284</name>
</gene>
<dbReference type="EMBL" id="KB467831">
    <property type="protein sequence ID" value="PCH34220.1"/>
    <property type="molecule type" value="Genomic_DNA"/>
</dbReference>
<dbReference type="Proteomes" id="UP000218811">
    <property type="component" value="Unassembled WGS sequence"/>
</dbReference>
<keyword evidence="2" id="KW-1185">Reference proteome</keyword>
<protein>
    <submittedName>
        <fullName evidence="1">Uncharacterized protein</fullName>
    </submittedName>
</protein>
<accession>A0A2H3IW57</accession>
<sequence>MIRATFSISPAGSTLVQCSKTNLIWTESPPIHLWAAPNRDISPGDPTLIDFGIINETYILWTVNLPVGQNVSFTYAQQSDPDNLLSSPVYSSRWIQLVMPPFLLEFLFLF</sequence>
<dbReference type="AlphaFoldDB" id="A0A2H3IW57"/>
<evidence type="ECO:0000313" key="1">
    <source>
        <dbReference type="EMBL" id="PCH34220.1"/>
    </source>
</evidence>